<dbReference type="InterPro" id="IPR036238">
    <property type="entry name" value="Transglutaminase_C_sf"/>
</dbReference>
<dbReference type="Gene3D" id="2.60.40.10">
    <property type="entry name" value="Immunoglobulins"/>
    <property type="match status" value="1"/>
</dbReference>
<accession>A0A9X0CWW8</accession>
<proteinExistence type="predicted"/>
<name>A0A9X0CWW8_9CNID</name>
<keyword evidence="2" id="KW-1185">Reference proteome</keyword>
<evidence type="ECO:0000313" key="1">
    <source>
        <dbReference type="EMBL" id="KAJ7377353.1"/>
    </source>
</evidence>
<dbReference type="EMBL" id="MU826380">
    <property type="protein sequence ID" value="KAJ7377353.1"/>
    <property type="molecule type" value="Genomic_DNA"/>
</dbReference>
<gene>
    <name evidence="1" type="ORF">OS493_029712</name>
</gene>
<evidence type="ECO:0000313" key="2">
    <source>
        <dbReference type="Proteomes" id="UP001163046"/>
    </source>
</evidence>
<comment type="caution">
    <text evidence="1">The sequence shown here is derived from an EMBL/GenBank/DDBJ whole genome shotgun (WGS) entry which is preliminary data.</text>
</comment>
<sequence length="118" mass="13196">MENGQRFASYDTVDFQKPDLNMETTRAEARIGKDFEIKLSFENPLPVQITGGQWYIETSGANPKSKIIPNTAIVPEGKEVHTSFKLIPYREGVCRVSATFRADMLSGVRGMGDIRVVE</sequence>
<dbReference type="Proteomes" id="UP001163046">
    <property type="component" value="Unassembled WGS sequence"/>
</dbReference>
<protein>
    <submittedName>
        <fullName evidence="1">Uncharacterized protein</fullName>
    </submittedName>
</protein>
<dbReference type="GO" id="GO:0003810">
    <property type="term" value="F:protein-glutamine gamma-glutamyltransferase activity"/>
    <property type="evidence" value="ECO:0007669"/>
    <property type="project" value="InterPro"/>
</dbReference>
<dbReference type="AlphaFoldDB" id="A0A9X0CWW8"/>
<dbReference type="SUPFAM" id="SSF49309">
    <property type="entry name" value="Transglutaminase, two C-terminal domains"/>
    <property type="match status" value="1"/>
</dbReference>
<dbReference type="InterPro" id="IPR013783">
    <property type="entry name" value="Ig-like_fold"/>
</dbReference>
<reference evidence="1" key="1">
    <citation type="submission" date="2023-01" db="EMBL/GenBank/DDBJ databases">
        <title>Genome assembly of the deep-sea coral Lophelia pertusa.</title>
        <authorList>
            <person name="Herrera S."/>
            <person name="Cordes E."/>
        </authorList>
    </citation>
    <scope>NUCLEOTIDE SEQUENCE</scope>
    <source>
        <strain evidence="1">USNM1676648</strain>
        <tissue evidence="1">Polyp</tissue>
    </source>
</reference>
<organism evidence="1 2">
    <name type="scientific">Desmophyllum pertusum</name>
    <dbReference type="NCBI Taxonomy" id="174260"/>
    <lineage>
        <taxon>Eukaryota</taxon>
        <taxon>Metazoa</taxon>
        <taxon>Cnidaria</taxon>
        <taxon>Anthozoa</taxon>
        <taxon>Hexacorallia</taxon>
        <taxon>Scleractinia</taxon>
        <taxon>Caryophylliina</taxon>
        <taxon>Caryophylliidae</taxon>
        <taxon>Desmophyllum</taxon>
    </lineage>
</organism>